<protein>
    <recommendedName>
        <fullName evidence="17">Protein kinase domain-containing protein</fullName>
    </recommendedName>
</protein>
<dbReference type="CDD" id="cd05123">
    <property type="entry name" value="STKc_AGC"/>
    <property type="match status" value="1"/>
</dbReference>
<dbReference type="AlphaFoldDB" id="A0A8J4SFY9"/>
<dbReference type="InterPro" id="IPR008271">
    <property type="entry name" value="Ser/Thr_kinase_AS"/>
</dbReference>
<feature type="transmembrane region" description="Helical" evidence="12">
    <location>
        <begin position="721"/>
        <end position="741"/>
    </location>
</feature>
<evidence type="ECO:0000313" key="15">
    <source>
        <dbReference type="EMBL" id="KAF4320340.1"/>
    </source>
</evidence>
<dbReference type="SMART" id="SM00220">
    <property type="entry name" value="S_TKc"/>
    <property type="match status" value="1"/>
</dbReference>
<dbReference type="Pfam" id="PF00069">
    <property type="entry name" value="Pkinase"/>
    <property type="match status" value="1"/>
</dbReference>
<dbReference type="InterPro" id="IPR013714">
    <property type="entry name" value="Golgi_TVP15"/>
</dbReference>
<dbReference type="InterPro" id="IPR011009">
    <property type="entry name" value="Kinase-like_dom_sf"/>
</dbReference>
<sequence>MSSRGPSSRAISQSNGKTRIKAKRRYLLKVTPIEAWDLVPAESGRARNAYCTLVLLDEHKREIKGEKQRTPPLRQSNPVWSPLKAAVLRSLDSHVESHQPLGIGAAAAAEEYTFGIQTNLTDAKYVLVKCKDKGRVEVEDLGRLLLSLEDMNTSGEERVACTWKYYRFMVSHLDPSVQKETMRQRDMIISGEAEEVEDTEEEVLTRSMMTASVSNEEEMGLGASQMRGGVAGGSGANALQAPAEESNRGKSKSTLKIEDFELLKVLGTGTYGRVLSARGPDGKVYAIKIITKIGMDDNMRRNAKIERDMLREVRHPFVASLLFAFQNEDKVYMGMEFFNGGDLRHHLTLSQSDELKLTPGRIKFYAAELVAGLAHLHSLDIIYRDLKPENILIAKDGHVTLVDFGLSTYARDTEDKKAHSLAGSPEYISPEVLAAAQPKKGEAPAEYDQTCDWWSLGILIFEMYVGRTPFKDDNKAIMYRNIAEGFLYIPPELPEDVQSLLAGLIERDVQKRLGAHESVPFSIMNHPFFDGIDWEALQQKKVQPEWVPDVIDDADAKYVDNEFINQVPVDTPEWRMLDSVDREREYFDDFTYRATRVIQKTPMFGASNNDELLRAPLNPQQAAVSNAGNPNSIRQQEIGNASGFTSMKMMEAATLMRYLRYANVVLAVLQALSGFLGLFNLVVLDITCFFISVYAIIFALLLLAFECRFKHMEPWIRQQFGFLFTYRGRTAFIFIVGFMDFGMEGSLAYFVGMLMCGNALLSLLIMLFHPQFRDGVLDANMDPTATYRPASEETETLLRQHEGVASKAGAFVLHEAEEHPEFMAKMAQSYASKHGYVPPTRK</sequence>
<dbReference type="Gene3D" id="1.10.510.10">
    <property type="entry name" value="Transferase(Phosphotransferase) domain 1"/>
    <property type="match status" value="1"/>
</dbReference>
<evidence type="ECO:0000256" key="1">
    <source>
        <dbReference type="ARBA" id="ARBA00004141"/>
    </source>
</evidence>
<dbReference type="EMBL" id="AOFI03000160">
    <property type="protein sequence ID" value="KAF4320340.1"/>
    <property type="molecule type" value="Genomic_DNA"/>
</dbReference>
<dbReference type="Proteomes" id="UP000702964">
    <property type="component" value="Unassembled WGS sequence"/>
</dbReference>
<dbReference type="Gene3D" id="3.30.200.20">
    <property type="entry name" value="Phosphorylase Kinase, domain 1"/>
    <property type="match status" value="1"/>
</dbReference>
<reference evidence="15" key="1">
    <citation type="journal article" date="2015" name="Genom Data">
        <title>Draft genome sequences of Phytophthora kernoviae and Phytophthora ramorum lineage EU2 from Scotland.</title>
        <authorList>
            <person name="Sambles C."/>
            <person name="Schlenzig A."/>
            <person name="O'Neill P."/>
            <person name="Grant M."/>
            <person name="Studholme D.J."/>
        </authorList>
    </citation>
    <scope>NUCLEOTIDE SEQUENCE</scope>
    <source>
        <strain evidence="15">00238/432</strain>
    </source>
</reference>
<evidence type="ECO:0000256" key="7">
    <source>
        <dbReference type="ARBA" id="ARBA00022777"/>
    </source>
</evidence>
<dbReference type="PANTHER" id="PTHR24351">
    <property type="entry name" value="RIBOSOMAL PROTEIN S6 KINASE"/>
    <property type="match status" value="1"/>
</dbReference>
<evidence type="ECO:0000256" key="12">
    <source>
        <dbReference type="SAM" id="Phobius"/>
    </source>
</evidence>
<evidence type="ECO:0000256" key="9">
    <source>
        <dbReference type="ARBA" id="ARBA00022989"/>
    </source>
</evidence>
<keyword evidence="7" id="KW-0418">Kinase</keyword>
<evidence type="ECO:0000256" key="3">
    <source>
        <dbReference type="ARBA" id="ARBA00022553"/>
    </source>
</evidence>
<dbReference type="PROSITE" id="PS00107">
    <property type="entry name" value="PROTEIN_KINASE_ATP"/>
    <property type="match status" value="1"/>
</dbReference>
<evidence type="ECO:0000256" key="8">
    <source>
        <dbReference type="ARBA" id="ARBA00022840"/>
    </source>
</evidence>
<dbReference type="PROSITE" id="PS00108">
    <property type="entry name" value="PROTEIN_KINASE_ST"/>
    <property type="match status" value="1"/>
</dbReference>
<feature type="domain" description="AGC-kinase C-terminal" evidence="14">
    <location>
        <begin position="530"/>
        <end position="602"/>
    </location>
</feature>
<keyword evidence="9 12" id="KW-1133">Transmembrane helix</keyword>
<dbReference type="GO" id="GO:0005524">
    <property type="term" value="F:ATP binding"/>
    <property type="evidence" value="ECO:0007669"/>
    <property type="project" value="UniProtKB-UniRule"/>
</dbReference>
<dbReference type="FunFam" id="1.10.510.10:FF:000048">
    <property type="entry name" value="Protein kinase C"/>
    <property type="match status" value="1"/>
</dbReference>
<dbReference type="GO" id="GO:0004674">
    <property type="term" value="F:protein serine/threonine kinase activity"/>
    <property type="evidence" value="ECO:0007669"/>
    <property type="project" value="UniProtKB-KW"/>
</dbReference>
<keyword evidence="2" id="KW-0723">Serine/threonine-protein kinase</keyword>
<feature type="binding site" evidence="11">
    <location>
        <position position="288"/>
    </location>
    <ligand>
        <name>ATP</name>
        <dbReference type="ChEBI" id="CHEBI:30616"/>
    </ligand>
</feature>
<dbReference type="InterPro" id="IPR000961">
    <property type="entry name" value="AGC-kinase_C"/>
</dbReference>
<dbReference type="InterPro" id="IPR045270">
    <property type="entry name" value="STKc_AGC"/>
</dbReference>
<dbReference type="InterPro" id="IPR000719">
    <property type="entry name" value="Prot_kinase_dom"/>
</dbReference>
<evidence type="ECO:0000259" key="14">
    <source>
        <dbReference type="PROSITE" id="PS51285"/>
    </source>
</evidence>
<feature type="transmembrane region" description="Helical" evidence="12">
    <location>
        <begin position="689"/>
        <end position="709"/>
    </location>
</feature>
<keyword evidence="4" id="KW-0808">Transferase</keyword>
<keyword evidence="5 12" id="KW-0812">Transmembrane</keyword>
<evidence type="ECO:0000256" key="4">
    <source>
        <dbReference type="ARBA" id="ARBA00022679"/>
    </source>
</evidence>
<proteinExistence type="predicted"/>
<keyword evidence="6 11" id="KW-0547">Nucleotide-binding</keyword>
<keyword evidence="8 11" id="KW-0067">ATP-binding</keyword>
<evidence type="ECO:0000256" key="11">
    <source>
        <dbReference type="PROSITE-ProRule" id="PRU10141"/>
    </source>
</evidence>
<dbReference type="GO" id="GO:0016020">
    <property type="term" value="C:membrane"/>
    <property type="evidence" value="ECO:0007669"/>
    <property type="project" value="UniProtKB-SubCell"/>
</dbReference>
<evidence type="ECO:0000259" key="13">
    <source>
        <dbReference type="PROSITE" id="PS50011"/>
    </source>
</evidence>
<dbReference type="InterPro" id="IPR017441">
    <property type="entry name" value="Protein_kinase_ATP_BS"/>
</dbReference>
<keyword evidence="10 12" id="KW-0472">Membrane</keyword>
<dbReference type="PROSITE" id="PS51285">
    <property type="entry name" value="AGC_KINASE_CTER"/>
    <property type="match status" value="1"/>
</dbReference>
<dbReference type="Pfam" id="PF08507">
    <property type="entry name" value="COPI_assoc"/>
    <property type="match status" value="1"/>
</dbReference>
<feature type="transmembrane region" description="Helical" evidence="12">
    <location>
        <begin position="747"/>
        <end position="768"/>
    </location>
</feature>
<gene>
    <name evidence="15" type="ORF">G195_006414</name>
</gene>
<comment type="caution">
    <text evidence="15">The sequence shown here is derived from an EMBL/GenBank/DDBJ whole genome shotgun (WGS) entry which is preliminary data.</text>
</comment>
<feature type="domain" description="Protein kinase" evidence="13">
    <location>
        <begin position="260"/>
        <end position="529"/>
    </location>
</feature>
<evidence type="ECO:0008006" key="17">
    <source>
        <dbReference type="Google" id="ProtNLM"/>
    </source>
</evidence>
<dbReference type="PROSITE" id="PS50011">
    <property type="entry name" value="PROTEIN_KINASE_DOM"/>
    <property type="match status" value="1"/>
</dbReference>
<dbReference type="SUPFAM" id="SSF56112">
    <property type="entry name" value="Protein kinase-like (PK-like)"/>
    <property type="match status" value="1"/>
</dbReference>
<organism evidence="15 16">
    <name type="scientific">Phytophthora kernoviae 00238/432</name>
    <dbReference type="NCBI Taxonomy" id="1284355"/>
    <lineage>
        <taxon>Eukaryota</taxon>
        <taxon>Sar</taxon>
        <taxon>Stramenopiles</taxon>
        <taxon>Oomycota</taxon>
        <taxon>Peronosporomycetes</taxon>
        <taxon>Peronosporales</taxon>
        <taxon>Peronosporaceae</taxon>
        <taxon>Phytophthora</taxon>
    </lineage>
</organism>
<evidence type="ECO:0000256" key="5">
    <source>
        <dbReference type="ARBA" id="ARBA00022692"/>
    </source>
</evidence>
<dbReference type="InterPro" id="IPR035892">
    <property type="entry name" value="C2_domain_sf"/>
</dbReference>
<reference evidence="15" key="2">
    <citation type="submission" date="2020-02" db="EMBL/GenBank/DDBJ databases">
        <authorList>
            <person name="Studholme D.J."/>
        </authorList>
    </citation>
    <scope>NUCLEOTIDE SEQUENCE</scope>
    <source>
        <strain evidence="15">00238/432</strain>
    </source>
</reference>
<dbReference type="SMART" id="SM00133">
    <property type="entry name" value="S_TK_X"/>
    <property type="match status" value="1"/>
</dbReference>
<comment type="subcellular location">
    <subcellularLocation>
        <location evidence="1">Membrane</location>
        <topology evidence="1">Multi-pass membrane protein</topology>
    </subcellularLocation>
</comment>
<evidence type="ECO:0000256" key="6">
    <source>
        <dbReference type="ARBA" id="ARBA00022741"/>
    </source>
</evidence>
<evidence type="ECO:0000256" key="2">
    <source>
        <dbReference type="ARBA" id="ARBA00022527"/>
    </source>
</evidence>
<evidence type="ECO:0000313" key="16">
    <source>
        <dbReference type="Proteomes" id="UP000702964"/>
    </source>
</evidence>
<dbReference type="CDD" id="cd00030">
    <property type="entry name" value="C2"/>
    <property type="match status" value="1"/>
</dbReference>
<name>A0A8J4SFY9_9STRA</name>
<dbReference type="SUPFAM" id="SSF49562">
    <property type="entry name" value="C2 domain (Calcium/lipid-binding domain, CaLB)"/>
    <property type="match status" value="1"/>
</dbReference>
<feature type="transmembrane region" description="Helical" evidence="12">
    <location>
        <begin position="658"/>
        <end position="683"/>
    </location>
</feature>
<accession>A0A8J4SFY9</accession>
<dbReference type="Gene3D" id="2.60.40.150">
    <property type="entry name" value="C2 domain"/>
    <property type="match status" value="1"/>
</dbReference>
<evidence type="ECO:0000256" key="10">
    <source>
        <dbReference type="ARBA" id="ARBA00023136"/>
    </source>
</evidence>
<keyword evidence="3" id="KW-0597">Phosphoprotein</keyword>